<keyword evidence="2" id="KW-1185">Reference proteome</keyword>
<name>A0ABY1BQY3_9PSED</name>
<sequence>MTDTTRLVRFTNAGLAELVQAKNQGLKGAITHIAAGTSRYNPLGTETALKTERQRVAIADYEDLGSQQIRIAGLFGGALEYEVGEFGFFLESGTLLAIYSVAGQLLSYKAATAKLLQKFTLDISALPTNSVTVIVGSENLNILMTEELATVATANIDNMARHVGLLFRVMELEG</sequence>
<dbReference type="RefSeq" id="WP_069521931.1">
    <property type="nucleotide sequence ID" value="NZ_FOFP01000028.1"/>
</dbReference>
<dbReference type="EMBL" id="FOFP01000028">
    <property type="protein sequence ID" value="SER41251.1"/>
    <property type="molecule type" value="Genomic_DNA"/>
</dbReference>
<organism evidence="1 2">
    <name type="scientific">Pseudomonas cuatrocienegasensis</name>
    <dbReference type="NCBI Taxonomy" id="543360"/>
    <lineage>
        <taxon>Bacteria</taxon>
        <taxon>Pseudomonadati</taxon>
        <taxon>Pseudomonadota</taxon>
        <taxon>Gammaproteobacteria</taxon>
        <taxon>Pseudomonadales</taxon>
        <taxon>Pseudomonadaceae</taxon>
        <taxon>Pseudomonas</taxon>
    </lineage>
</organism>
<reference evidence="1 2" key="1">
    <citation type="submission" date="2016-10" db="EMBL/GenBank/DDBJ databases">
        <authorList>
            <person name="Varghese N."/>
            <person name="Submissions S."/>
        </authorList>
    </citation>
    <scope>NUCLEOTIDE SEQUENCE [LARGE SCALE GENOMIC DNA]</scope>
    <source>
        <strain evidence="1 2">CIP 109853</strain>
    </source>
</reference>
<dbReference type="Proteomes" id="UP000198512">
    <property type="component" value="Unassembled WGS sequence"/>
</dbReference>
<evidence type="ECO:0008006" key="3">
    <source>
        <dbReference type="Google" id="ProtNLM"/>
    </source>
</evidence>
<evidence type="ECO:0000313" key="2">
    <source>
        <dbReference type="Proteomes" id="UP000198512"/>
    </source>
</evidence>
<proteinExistence type="predicted"/>
<accession>A0ABY1BQY3</accession>
<comment type="caution">
    <text evidence="1">The sequence shown here is derived from an EMBL/GenBank/DDBJ whole genome shotgun (WGS) entry which is preliminary data.</text>
</comment>
<protein>
    <recommendedName>
        <fullName evidence="3">Phage tail-collar fibre protein</fullName>
    </recommendedName>
</protein>
<gene>
    <name evidence="1" type="ORF">SAMN05216600_12829</name>
</gene>
<evidence type="ECO:0000313" key="1">
    <source>
        <dbReference type="EMBL" id="SER41251.1"/>
    </source>
</evidence>